<dbReference type="GO" id="GO:0005524">
    <property type="term" value="F:ATP binding"/>
    <property type="evidence" value="ECO:0007669"/>
    <property type="project" value="InterPro"/>
</dbReference>
<dbReference type="Gene3D" id="1.10.510.10">
    <property type="entry name" value="Transferase(Phosphotransferase) domain 1"/>
    <property type="match status" value="1"/>
</dbReference>
<feature type="compositionally biased region" description="Basic and acidic residues" evidence="1">
    <location>
        <begin position="75"/>
        <end position="86"/>
    </location>
</feature>
<sequence length="1040" mass="116861">MLRHEHALQECPFCGGFPEEIEKLWPDRNSKPAREALEKHVRDHLIDVALILAPAGTGGPDDKSGSELDDAGSEAQRDNDSERDLDHVGDSYRLECRNGCRDCKEINKDSALNWSHFGATSRPPKGSDTLKGVDDPSYTLSGVAGEWEFCYMLSLAPDNQPTHPGVYSKPEDDETLREYFRLSGTSPRAAWRDFDRAIENSAQTHGDDVPAALRDVKSVLPDKIKGPWDTKIKDLFTARELDIDHLVHPITAFSRGQGQEKRHFLLLEWAEGGNLVDFWRNNDTQNVTADQIREYLRQLTGLCSGLKQLHQNSIRHGNLKPTGILIFPTSYSEWLGVLKFASLSPPIHFQDTDARPARAKTARQYVAPEVARGIERLISRRADIWSMGCIIFESVVWLLYGKQGLEMFWANKRQPRCSEPHSLFFTLDDAIHPEVNEVVINWINHILGEDERLTDQPRTLVGDLLALVRDKLLVVEVDEPSNGPVRVGPAPRSQNSHGVANEVKINIRKVGSELEYNDTTGISFPILSICKGPGHISGPGDIRIGLPNLPSTDSPAYFTLLRSWVKDCDENHDECRPDRSLGPGRLPARLIEIQEEGMARIRELGPADRDKPEMFRYTAVSHVRGSGGPPGHFSTTPRNIESWRVGIPIKTLPSMLRDAIKVTRELGLRYIWIDTMCIIHDGELSDMDGELGDFFRLAYCVIAASRSIGEPHRFLGARPVRQHVALPGSSGGPFYVCELIDDFEHEILRRGLHQQGWRLPDRALARRTIYFGHVQTYCECGHGIRCETLTKMRKQVTPGLKQRSTSNEEAFLGDANFPSIATRASKDHKIRLLKFLYKRYSTLKLASDSDRPLAIASLEQRLLQAFNTKGGYGVMQRYLGPTLLWVRGSENALRRIHFSPQREAPSWSWMAYAGAIDFIDAPVNEVDWNGELGTPWTSTSNLSVNPELRAVAYDIDLRKSRSGVMFDCEAPPSDYTLKCVVVGKEKQKDSVAPNEQRHFVLVVEPRPLARGDSVFVRVGAGILSAASILFDRRGKYVWVY</sequence>
<evidence type="ECO:0000313" key="3">
    <source>
        <dbReference type="EMBL" id="KAJ4315291.1"/>
    </source>
</evidence>
<evidence type="ECO:0000256" key="1">
    <source>
        <dbReference type="SAM" id="MobiDB-lite"/>
    </source>
</evidence>
<dbReference type="Pfam" id="PF06985">
    <property type="entry name" value="HET"/>
    <property type="match status" value="1"/>
</dbReference>
<dbReference type="Proteomes" id="UP001140502">
    <property type="component" value="Unassembled WGS sequence"/>
</dbReference>
<dbReference type="GO" id="GO:0004672">
    <property type="term" value="F:protein kinase activity"/>
    <property type="evidence" value="ECO:0007669"/>
    <property type="project" value="InterPro"/>
</dbReference>
<protein>
    <recommendedName>
        <fullName evidence="2">Protein kinase domain-containing protein</fullName>
    </recommendedName>
</protein>
<dbReference type="SMART" id="SM00220">
    <property type="entry name" value="S_TKc"/>
    <property type="match status" value="1"/>
</dbReference>
<organism evidence="3 4">
    <name type="scientific">Fusarium piperis</name>
    <dbReference type="NCBI Taxonomy" id="1435070"/>
    <lineage>
        <taxon>Eukaryota</taxon>
        <taxon>Fungi</taxon>
        <taxon>Dikarya</taxon>
        <taxon>Ascomycota</taxon>
        <taxon>Pezizomycotina</taxon>
        <taxon>Sordariomycetes</taxon>
        <taxon>Hypocreomycetidae</taxon>
        <taxon>Hypocreales</taxon>
        <taxon>Nectriaceae</taxon>
        <taxon>Fusarium</taxon>
        <taxon>Fusarium solani species complex</taxon>
    </lineage>
</organism>
<name>A0A9W8W8A8_9HYPO</name>
<keyword evidence="4" id="KW-1185">Reference proteome</keyword>
<gene>
    <name evidence="3" type="ORF">N0V84_008447</name>
</gene>
<dbReference type="PROSITE" id="PS50011">
    <property type="entry name" value="PROTEIN_KINASE_DOM"/>
    <property type="match status" value="1"/>
</dbReference>
<dbReference type="AlphaFoldDB" id="A0A9W8W8A8"/>
<reference evidence="3" key="1">
    <citation type="submission" date="2022-10" db="EMBL/GenBank/DDBJ databases">
        <title>Tapping the CABI collections for fungal endophytes: first genome assemblies for Collariella, Neodidymelliopsis, Ascochyta clinopodiicola, Didymella pomorum, Didymosphaeria variabile, Neocosmospora piperis and Neocucurbitaria cava.</title>
        <authorList>
            <person name="Hill R."/>
        </authorList>
    </citation>
    <scope>NUCLEOTIDE SEQUENCE</scope>
    <source>
        <strain evidence="3">IMI 366586</strain>
    </source>
</reference>
<dbReference type="SUPFAM" id="SSF56112">
    <property type="entry name" value="Protein kinase-like (PK-like)"/>
    <property type="match status" value="1"/>
</dbReference>
<evidence type="ECO:0000259" key="2">
    <source>
        <dbReference type="PROSITE" id="PS50011"/>
    </source>
</evidence>
<dbReference type="Pfam" id="PF00069">
    <property type="entry name" value="Pkinase"/>
    <property type="match status" value="1"/>
</dbReference>
<feature type="region of interest" description="Disordered" evidence="1">
    <location>
        <begin position="55"/>
        <end position="86"/>
    </location>
</feature>
<dbReference type="EMBL" id="JAPEUR010000207">
    <property type="protein sequence ID" value="KAJ4315291.1"/>
    <property type="molecule type" value="Genomic_DNA"/>
</dbReference>
<proteinExistence type="predicted"/>
<dbReference type="InterPro" id="IPR011009">
    <property type="entry name" value="Kinase-like_dom_sf"/>
</dbReference>
<dbReference type="PANTHER" id="PTHR33112:SF10">
    <property type="entry name" value="TOL"/>
    <property type="match status" value="1"/>
</dbReference>
<feature type="domain" description="Protein kinase" evidence="2">
    <location>
        <begin position="180"/>
        <end position="473"/>
    </location>
</feature>
<dbReference type="InterPro" id="IPR000719">
    <property type="entry name" value="Prot_kinase_dom"/>
</dbReference>
<dbReference type="InterPro" id="IPR010730">
    <property type="entry name" value="HET"/>
</dbReference>
<dbReference type="CDD" id="cd00180">
    <property type="entry name" value="PKc"/>
    <property type="match status" value="1"/>
</dbReference>
<dbReference type="OrthoDB" id="4062651at2759"/>
<evidence type="ECO:0000313" key="4">
    <source>
        <dbReference type="Proteomes" id="UP001140502"/>
    </source>
</evidence>
<dbReference type="PANTHER" id="PTHR33112">
    <property type="entry name" value="DOMAIN PROTEIN, PUTATIVE-RELATED"/>
    <property type="match status" value="1"/>
</dbReference>
<comment type="caution">
    <text evidence="3">The sequence shown here is derived from an EMBL/GenBank/DDBJ whole genome shotgun (WGS) entry which is preliminary data.</text>
</comment>
<accession>A0A9W8W8A8</accession>